<reference evidence="1" key="1">
    <citation type="journal article" date="2018" name="DNA Res.">
        <title>Multiple hybrid de novo genome assembly of finger millet, an orphan allotetraploid crop.</title>
        <authorList>
            <person name="Hatakeyama M."/>
            <person name="Aluri S."/>
            <person name="Balachadran M.T."/>
            <person name="Sivarajan S.R."/>
            <person name="Patrignani A."/>
            <person name="Gruter S."/>
            <person name="Poveda L."/>
            <person name="Shimizu-Inatsugi R."/>
            <person name="Baeten J."/>
            <person name="Francoijs K.J."/>
            <person name="Nataraja K.N."/>
            <person name="Reddy Y.A.N."/>
            <person name="Phadnis S."/>
            <person name="Ravikumar R.L."/>
            <person name="Schlapbach R."/>
            <person name="Sreeman S.M."/>
            <person name="Shimizu K.K."/>
        </authorList>
    </citation>
    <scope>NUCLEOTIDE SEQUENCE</scope>
</reference>
<protein>
    <submittedName>
        <fullName evidence="1">Uncharacterized protein</fullName>
    </submittedName>
</protein>
<dbReference type="Proteomes" id="UP001054889">
    <property type="component" value="Unassembled WGS sequence"/>
</dbReference>
<accession>A0AAV5DS69</accession>
<dbReference type="AlphaFoldDB" id="A0AAV5DS69"/>
<gene>
    <name evidence="1" type="primary">ga31562</name>
    <name evidence="1" type="ORF">PR202_ga31562</name>
</gene>
<evidence type="ECO:0000313" key="1">
    <source>
        <dbReference type="EMBL" id="GJN13216.1"/>
    </source>
</evidence>
<proteinExistence type="predicted"/>
<evidence type="ECO:0000313" key="2">
    <source>
        <dbReference type="Proteomes" id="UP001054889"/>
    </source>
</evidence>
<reference evidence="1" key="2">
    <citation type="submission" date="2021-12" db="EMBL/GenBank/DDBJ databases">
        <title>Resequencing data analysis of finger millet.</title>
        <authorList>
            <person name="Hatakeyama M."/>
            <person name="Aluri S."/>
            <person name="Balachadran M.T."/>
            <person name="Sivarajan S.R."/>
            <person name="Poveda L."/>
            <person name="Shimizu-Inatsugi R."/>
            <person name="Schlapbach R."/>
            <person name="Sreeman S.M."/>
            <person name="Shimizu K.K."/>
        </authorList>
    </citation>
    <scope>NUCLEOTIDE SEQUENCE</scope>
</reference>
<dbReference type="EMBL" id="BQKI01000042">
    <property type="protein sequence ID" value="GJN13216.1"/>
    <property type="molecule type" value="Genomic_DNA"/>
</dbReference>
<name>A0AAV5DS69_ELECO</name>
<keyword evidence="2" id="KW-1185">Reference proteome</keyword>
<organism evidence="1 2">
    <name type="scientific">Eleusine coracana subsp. coracana</name>
    <dbReference type="NCBI Taxonomy" id="191504"/>
    <lineage>
        <taxon>Eukaryota</taxon>
        <taxon>Viridiplantae</taxon>
        <taxon>Streptophyta</taxon>
        <taxon>Embryophyta</taxon>
        <taxon>Tracheophyta</taxon>
        <taxon>Spermatophyta</taxon>
        <taxon>Magnoliopsida</taxon>
        <taxon>Liliopsida</taxon>
        <taxon>Poales</taxon>
        <taxon>Poaceae</taxon>
        <taxon>PACMAD clade</taxon>
        <taxon>Chloridoideae</taxon>
        <taxon>Cynodonteae</taxon>
        <taxon>Eleusininae</taxon>
        <taxon>Eleusine</taxon>
    </lineage>
</organism>
<comment type="caution">
    <text evidence="1">The sequence shown here is derived from an EMBL/GenBank/DDBJ whole genome shotgun (WGS) entry which is preliminary data.</text>
</comment>
<sequence length="104" mass="11582">MLVARTACDLVRAPMVIASADSVRNHDAIPQHAAAIRLIGREKDDPWKEHRRSLRGDSNYMFKVRAPKSQINNTDPSRAKKRHLGSVLAFRGVLVGNGTVNLRN</sequence>